<dbReference type="InParanoid" id="A0A251V7I7"/>
<accession>A0A251V7I7</accession>
<protein>
    <submittedName>
        <fullName evidence="1">Uncharacterized protein</fullName>
    </submittedName>
</protein>
<dbReference type="AlphaFoldDB" id="A0A251V7I7"/>
<sequence length="110" mass="13098">MMISLKPTLREWQEHQTNLISILPRRIALHNHHQCRKTDPTSCSASLPVTVEQHIELNLSTESGIMRFRAFLRSIDLRNSKFLIGWWRRSRWYTGDLWWQGKEAAQIEEL</sequence>
<organism evidence="1 2">
    <name type="scientific">Helianthus annuus</name>
    <name type="common">Common sunflower</name>
    <dbReference type="NCBI Taxonomy" id="4232"/>
    <lineage>
        <taxon>Eukaryota</taxon>
        <taxon>Viridiplantae</taxon>
        <taxon>Streptophyta</taxon>
        <taxon>Embryophyta</taxon>
        <taxon>Tracheophyta</taxon>
        <taxon>Spermatophyta</taxon>
        <taxon>Magnoliopsida</taxon>
        <taxon>eudicotyledons</taxon>
        <taxon>Gunneridae</taxon>
        <taxon>Pentapetalae</taxon>
        <taxon>asterids</taxon>
        <taxon>campanulids</taxon>
        <taxon>Asterales</taxon>
        <taxon>Asteraceae</taxon>
        <taxon>Asteroideae</taxon>
        <taxon>Heliantheae alliance</taxon>
        <taxon>Heliantheae</taxon>
        <taxon>Helianthus</taxon>
    </lineage>
</organism>
<keyword evidence="2" id="KW-1185">Reference proteome</keyword>
<dbReference type="Proteomes" id="UP000215914">
    <property type="component" value="Chromosome 3"/>
</dbReference>
<evidence type="ECO:0000313" key="2">
    <source>
        <dbReference type="Proteomes" id="UP000215914"/>
    </source>
</evidence>
<proteinExistence type="predicted"/>
<name>A0A251V7I7_HELAN</name>
<dbReference type="EMBL" id="CM007892">
    <property type="protein sequence ID" value="OTG31578.1"/>
    <property type="molecule type" value="Genomic_DNA"/>
</dbReference>
<gene>
    <name evidence="1" type="ORF">HannXRQ_Chr03g0077221</name>
</gene>
<reference evidence="2" key="1">
    <citation type="journal article" date="2017" name="Nature">
        <title>The sunflower genome provides insights into oil metabolism, flowering and Asterid evolution.</title>
        <authorList>
            <person name="Badouin H."/>
            <person name="Gouzy J."/>
            <person name="Grassa C.J."/>
            <person name="Murat F."/>
            <person name="Staton S.E."/>
            <person name="Cottret L."/>
            <person name="Lelandais-Briere C."/>
            <person name="Owens G.L."/>
            <person name="Carrere S."/>
            <person name="Mayjonade B."/>
            <person name="Legrand L."/>
            <person name="Gill N."/>
            <person name="Kane N.C."/>
            <person name="Bowers J.E."/>
            <person name="Hubner S."/>
            <person name="Bellec A."/>
            <person name="Berard A."/>
            <person name="Berges H."/>
            <person name="Blanchet N."/>
            <person name="Boniface M.C."/>
            <person name="Brunel D."/>
            <person name="Catrice O."/>
            <person name="Chaidir N."/>
            <person name="Claudel C."/>
            <person name="Donnadieu C."/>
            <person name="Faraut T."/>
            <person name="Fievet G."/>
            <person name="Helmstetter N."/>
            <person name="King M."/>
            <person name="Knapp S.J."/>
            <person name="Lai Z."/>
            <person name="Le Paslier M.C."/>
            <person name="Lippi Y."/>
            <person name="Lorenzon L."/>
            <person name="Mandel J.R."/>
            <person name="Marage G."/>
            <person name="Marchand G."/>
            <person name="Marquand E."/>
            <person name="Bret-Mestries E."/>
            <person name="Morien E."/>
            <person name="Nambeesan S."/>
            <person name="Nguyen T."/>
            <person name="Pegot-Espagnet P."/>
            <person name="Pouilly N."/>
            <person name="Raftis F."/>
            <person name="Sallet E."/>
            <person name="Schiex T."/>
            <person name="Thomas J."/>
            <person name="Vandecasteele C."/>
            <person name="Vares D."/>
            <person name="Vear F."/>
            <person name="Vautrin S."/>
            <person name="Crespi M."/>
            <person name="Mangin B."/>
            <person name="Burke J.M."/>
            <person name="Salse J."/>
            <person name="Munos S."/>
            <person name="Vincourt P."/>
            <person name="Rieseberg L.H."/>
            <person name="Langlade N.B."/>
        </authorList>
    </citation>
    <scope>NUCLEOTIDE SEQUENCE [LARGE SCALE GENOMIC DNA]</scope>
    <source>
        <strain evidence="2">cv. SF193</strain>
    </source>
</reference>
<evidence type="ECO:0000313" key="1">
    <source>
        <dbReference type="EMBL" id="OTG31578.1"/>
    </source>
</evidence>